<evidence type="ECO:0000313" key="3">
    <source>
        <dbReference type="EMBL" id="PKW27614.1"/>
    </source>
</evidence>
<protein>
    <submittedName>
        <fullName evidence="3">Uncharacterized protein</fullName>
    </submittedName>
</protein>
<dbReference type="RefSeq" id="WP_101396014.1">
    <property type="nucleotide sequence ID" value="NZ_PJNE01000001.1"/>
</dbReference>
<evidence type="ECO:0000256" key="2">
    <source>
        <dbReference type="SAM" id="Phobius"/>
    </source>
</evidence>
<feature type="transmembrane region" description="Helical" evidence="2">
    <location>
        <begin position="182"/>
        <end position="199"/>
    </location>
</feature>
<organism evidence="3 4">
    <name type="scientific">Phycicoccus duodecadis</name>
    <dbReference type="NCBI Taxonomy" id="173053"/>
    <lineage>
        <taxon>Bacteria</taxon>
        <taxon>Bacillati</taxon>
        <taxon>Actinomycetota</taxon>
        <taxon>Actinomycetes</taxon>
        <taxon>Micrococcales</taxon>
        <taxon>Intrasporangiaceae</taxon>
        <taxon>Phycicoccus</taxon>
    </lineage>
</organism>
<reference evidence="3 4" key="1">
    <citation type="submission" date="2017-12" db="EMBL/GenBank/DDBJ databases">
        <title>Sequencing the genomes of 1000 Actinobacteria strains.</title>
        <authorList>
            <person name="Klenk H.-P."/>
        </authorList>
    </citation>
    <scope>NUCLEOTIDE SEQUENCE [LARGE SCALE GENOMIC DNA]</scope>
    <source>
        <strain evidence="3 4">DSM 12806</strain>
    </source>
</reference>
<evidence type="ECO:0000256" key="1">
    <source>
        <dbReference type="SAM" id="MobiDB-lite"/>
    </source>
</evidence>
<keyword evidence="2" id="KW-1133">Transmembrane helix</keyword>
<dbReference type="OrthoDB" id="4775568at2"/>
<dbReference type="EMBL" id="PJNE01000001">
    <property type="protein sequence ID" value="PKW27614.1"/>
    <property type="molecule type" value="Genomic_DNA"/>
</dbReference>
<dbReference type="AlphaFoldDB" id="A0A2N3YL92"/>
<sequence>MDEGTVSTAATAPPRSRPARGVPPVVGSARRPRRSDRVFGIVLVLLWLTWLVLTALGQQRLVTPAQLTDDLDAGRVIGWEVVALAADETGWSWSRTIGIDLPAATDDGTTDPAEPRVAGEEALGYWVDGPFARFRIVDPALAPGEQDVLAEQARAAGVPRLSESVRTDVSTYQQYALADDRARYAALPLVLLTFASVVIGPRPTRATRWFWFWQLWFPLGLGVLAYAVLEQLRPAAATTVPRARPTWNGWGGLALLVLGSMLVSAVVVALADGTHWLWVVRP</sequence>
<gene>
    <name evidence="3" type="ORF">ATL31_2463</name>
</gene>
<feature type="transmembrane region" description="Helical" evidence="2">
    <location>
        <begin position="211"/>
        <end position="229"/>
    </location>
</feature>
<name>A0A2N3YL92_9MICO</name>
<feature type="transmembrane region" description="Helical" evidence="2">
    <location>
        <begin position="249"/>
        <end position="271"/>
    </location>
</feature>
<comment type="caution">
    <text evidence="3">The sequence shown here is derived from an EMBL/GenBank/DDBJ whole genome shotgun (WGS) entry which is preliminary data.</text>
</comment>
<keyword evidence="4" id="KW-1185">Reference proteome</keyword>
<feature type="transmembrane region" description="Helical" evidence="2">
    <location>
        <begin position="38"/>
        <end position="57"/>
    </location>
</feature>
<feature type="region of interest" description="Disordered" evidence="1">
    <location>
        <begin position="1"/>
        <end position="30"/>
    </location>
</feature>
<keyword evidence="2" id="KW-0472">Membrane</keyword>
<keyword evidence="2" id="KW-0812">Transmembrane</keyword>
<accession>A0A2N3YL92</accession>
<dbReference type="Proteomes" id="UP000233781">
    <property type="component" value="Unassembled WGS sequence"/>
</dbReference>
<evidence type="ECO:0000313" key="4">
    <source>
        <dbReference type="Proteomes" id="UP000233781"/>
    </source>
</evidence>
<proteinExistence type="predicted"/>